<dbReference type="EMBL" id="CP036266">
    <property type="protein sequence ID" value="QDT18590.1"/>
    <property type="molecule type" value="Genomic_DNA"/>
</dbReference>
<dbReference type="AlphaFoldDB" id="A0A517PGT1"/>
<accession>A0A517PGT1</accession>
<proteinExistence type="predicted"/>
<sequence>MRSEIYIKFSQSINGADWGNLEDARFYSRFRKDLFNMCNQLDCNFIEDFFSADQAYLLEHELMEEKDKNDEDNLEEWFQPQDAIELVGELRRRILKKQTKYSTSRLIIFFDSLLQALETAKEADLQFHLSFNDLA</sequence>
<gene>
    <name evidence="1" type="ORF">HG66A1_03510</name>
</gene>
<dbReference type="RefSeq" id="WP_145180255.1">
    <property type="nucleotide sequence ID" value="NZ_CP036266.1"/>
</dbReference>
<protein>
    <submittedName>
        <fullName evidence="1">Uncharacterized protein</fullName>
    </submittedName>
</protein>
<name>A0A517PGT1_9PLAN</name>
<keyword evidence="2" id="KW-1185">Reference proteome</keyword>
<organism evidence="1 2">
    <name type="scientific">Gimesia chilikensis</name>
    <dbReference type="NCBI Taxonomy" id="2605989"/>
    <lineage>
        <taxon>Bacteria</taxon>
        <taxon>Pseudomonadati</taxon>
        <taxon>Planctomycetota</taxon>
        <taxon>Planctomycetia</taxon>
        <taxon>Planctomycetales</taxon>
        <taxon>Planctomycetaceae</taxon>
        <taxon>Gimesia</taxon>
    </lineage>
</organism>
<evidence type="ECO:0000313" key="2">
    <source>
        <dbReference type="Proteomes" id="UP000320421"/>
    </source>
</evidence>
<evidence type="ECO:0000313" key="1">
    <source>
        <dbReference type="EMBL" id="QDT18590.1"/>
    </source>
</evidence>
<dbReference type="Proteomes" id="UP000320421">
    <property type="component" value="Chromosome"/>
</dbReference>
<reference evidence="1 2" key="1">
    <citation type="submission" date="2019-02" db="EMBL/GenBank/DDBJ databases">
        <title>Deep-cultivation of Planctomycetes and their phenomic and genomic characterization uncovers novel biology.</title>
        <authorList>
            <person name="Wiegand S."/>
            <person name="Jogler M."/>
            <person name="Boedeker C."/>
            <person name="Pinto D."/>
            <person name="Vollmers J."/>
            <person name="Rivas-Marin E."/>
            <person name="Kohn T."/>
            <person name="Peeters S.H."/>
            <person name="Heuer A."/>
            <person name="Rast P."/>
            <person name="Oberbeckmann S."/>
            <person name="Bunk B."/>
            <person name="Jeske O."/>
            <person name="Meyerdierks A."/>
            <person name="Storesund J.E."/>
            <person name="Kallscheuer N."/>
            <person name="Luecker S."/>
            <person name="Lage O.M."/>
            <person name="Pohl T."/>
            <person name="Merkel B.J."/>
            <person name="Hornburger P."/>
            <person name="Mueller R.-W."/>
            <person name="Bruemmer F."/>
            <person name="Labrenz M."/>
            <person name="Spormann A.M."/>
            <person name="Op den Camp H."/>
            <person name="Overmann J."/>
            <person name="Amann R."/>
            <person name="Jetten M.S.M."/>
            <person name="Mascher T."/>
            <person name="Medema M.H."/>
            <person name="Devos D.P."/>
            <person name="Kaster A.-K."/>
            <person name="Ovreas L."/>
            <person name="Rohde M."/>
            <person name="Galperin M.Y."/>
            <person name="Jogler C."/>
        </authorList>
    </citation>
    <scope>NUCLEOTIDE SEQUENCE [LARGE SCALE GENOMIC DNA]</scope>
    <source>
        <strain evidence="1 2">HG66A1</strain>
    </source>
</reference>